<dbReference type="Gene3D" id="3.40.50.880">
    <property type="match status" value="1"/>
</dbReference>
<dbReference type="InterPro" id="IPR029062">
    <property type="entry name" value="Class_I_gatase-like"/>
</dbReference>
<dbReference type="Proteomes" id="UP000309848">
    <property type="component" value="Unassembled WGS sequence"/>
</dbReference>
<evidence type="ECO:0000313" key="2">
    <source>
        <dbReference type="EMBL" id="TGX46443.1"/>
    </source>
</evidence>
<proteinExistence type="predicted"/>
<dbReference type="RefSeq" id="WP_135983055.1">
    <property type="nucleotide sequence ID" value="NZ_JAASQM010000001.1"/>
</dbReference>
<reference evidence="2 3" key="1">
    <citation type="submission" date="2019-04" db="EMBL/GenBank/DDBJ databases">
        <title>Sphingomonas psychrotolerans sp. nov., isolated from soil in the Tianshan Mountains, Xinjiang, China.</title>
        <authorList>
            <person name="Luo Y."/>
            <person name="Sheng H."/>
        </authorList>
    </citation>
    <scope>NUCLEOTIDE SEQUENCE [LARGE SCALE GENOMIC DNA]</scope>
    <source>
        <strain evidence="2 3">KIS18-15</strain>
    </source>
</reference>
<name>A0A4S1WTM1_9SPHN</name>
<evidence type="ECO:0000313" key="3">
    <source>
        <dbReference type="Proteomes" id="UP000309848"/>
    </source>
</evidence>
<sequence length="273" mass="30037">MFRTKLLIGFGALALMGQTTPTPDPHRPTPTFDSVAPTLPALERPAVLIFSKTNGWRHDSIPATVAAVEKLVRARGWSSYATENAAVFNPAQLARFDVIVFASATGDMFTPDQRAAFEEYLASGRGFVALHGGGDGSHPGWYQQILGTGGSYTGHPGGADQFQTSDLIVDRNHPATRHLSPRWRWTEEYYAWTAPPRADVHVLARLDETGMRLEPKHRMGDHHALIWWRCEGKARIFYSALGHDPESWSEPAHVALVDGAIGWAARKRGTGCD</sequence>
<organism evidence="2 3">
    <name type="scientific">Sphingomonas naasensis</name>
    <dbReference type="NCBI Taxonomy" id="1344951"/>
    <lineage>
        <taxon>Bacteria</taxon>
        <taxon>Pseudomonadati</taxon>
        <taxon>Pseudomonadota</taxon>
        <taxon>Alphaproteobacteria</taxon>
        <taxon>Sphingomonadales</taxon>
        <taxon>Sphingomonadaceae</taxon>
        <taxon>Sphingomonas</taxon>
    </lineage>
</organism>
<dbReference type="InterPro" id="IPR029010">
    <property type="entry name" value="ThuA-like"/>
</dbReference>
<protein>
    <submittedName>
        <fullName evidence="2">ThuA domain-containing protein</fullName>
    </submittedName>
</protein>
<dbReference type="AlphaFoldDB" id="A0A4S1WTM1"/>
<dbReference type="OrthoDB" id="109511at2"/>
<accession>A0A4S1WTM1</accession>
<evidence type="ECO:0000259" key="1">
    <source>
        <dbReference type="Pfam" id="PF06283"/>
    </source>
</evidence>
<dbReference type="PANTHER" id="PTHR40469:SF2">
    <property type="entry name" value="GALACTOSE-BINDING DOMAIN-LIKE SUPERFAMILY PROTEIN"/>
    <property type="match status" value="1"/>
</dbReference>
<keyword evidence="3" id="KW-1185">Reference proteome</keyword>
<gene>
    <name evidence="2" type="ORF">E5A74_04670</name>
</gene>
<dbReference type="SUPFAM" id="SSF52317">
    <property type="entry name" value="Class I glutamine amidotransferase-like"/>
    <property type="match status" value="1"/>
</dbReference>
<dbReference type="PANTHER" id="PTHR40469">
    <property type="entry name" value="SECRETED GLYCOSYL HYDROLASE"/>
    <property type="match status" value="1"/>
</dbReference>
<dbReference type="Pfam" id="PF06283">
    <property type="entry name" value="ThuA"/>
    <property type="match status" value="1"/>
</dbReference>
<dbReference type="EMBL" id="SRXU01000001">
    <property type="protein sequence ID" value="TGX46443.1"/>
    <property type="molecule type" value="Genomic_DNA"/>
</dbReference>
<feature type="domain" description="ThuA-like" evidence="1">
    <location>
        <begin position="47"/>
        <end position="264"/>
    </location>
</feature>
<comment type="caution">
    <text evidence="2">The sequence shown here is derived from an EMBL/GenBank/DDBJ whole genome shotgun (WGS) entry which is preliminary data.</text>
</comment>